<organism evidence="3 4">
    <name type="scientific">Blomia tropicalis</name>
    <name type="common">Mite</name>
    <dbReference type="NCBI Taxonomy" id="40697"/>
    <lineage>
        <taxon>Eukaryota</taxon>
        <taxon>Metazoa</taxon>
        <taxon>Ecdysozoa</taxon>
        <taxon>Arthropoda</taxon>
        <taxon>Chelicerata</taxon>
        <taxon>Arachnida</taxon>
        <taxon>Acari</taxon>
        <taxon>Acariformes</taxon>
        <taxon>Sarcoptiformes</taxon>
        <taxon>Astigmata</taxon>
        <taxon>Glycyphagoidea</taxon>
        <taxon>Echimyopodidae</taxon>
        <taxon>Blomia</taxon>
    </lineage>
</organism>
<dbReference type="Pfam" id="PF26030">
    <property type="entry name" value="RUNDC1"/>
    <property type="match status" value="1"/>
</dbReference>
<comment type="caution">
    <text evidence="3">The sequence shown here is derived from an EMBL/GenBank/DDBJ whole genome shotgun (WGS) entry which is preliminary data.</text>
</comment>
<feature type="region of interest" description="Disordered" evidence="1">
    <location>
        <begin position="93"/>
        <end position="136"/>
    </location>
</feature>
<dbReference type="Pfam" id="PF02759">
    <property type="entry name" value="RUN"/>
    <property type="match status" value="1"/>
</dbReference>
<dbReference type="InterPro" id="IPR047343">
    <property type="entry name" value="RUSC1_2"/>
</dbReference>
<dbReference type="AlphaFoldDB" id="A0A9Q0M7A6"/>
<dbReference type="SMART" id="SM00593">
    <property type="entry name" value="RUN"/>
    <property type="match status" value="1"/>
</dbReference>
<feature type="compositionally biased region" description="Acidic residues" evidence="1">
    <location>
        <begin position="99"/>
        <end position="123"/>
    </location>
</feature>
<protein>
    <recommendedName>
        <fullName evidence="2">RUN domain-containing protein</fullName>
    </recommendedName>
</protein>
<dbReference type="InterPro" id="IPR058732">
    <property type="entry name" value="RUNDC1_M"/>
</dbReference>
<evidence type="ECO:0000259" key="2">
    <source>
        <dbReference type="PROSITE" id="PS50826"/>
    </source>
</evidence>
<reference evidence="3" key="1">
    <citation type="submission" date="2022-12" db="EMBL/GenBank/DDBJ databases">
        <title>Genome assemblies of Blomia tropicalis.</title>
        <authorList>
            <person name="Cui Y."/>
        </authorList>
    </citation>
    <scope>NUCLEOTIDE SEQUENCE</scope>
    <source>
        <tissue evidence="3">Adult mites</tissue>
    </source>
</reference>
<accession>A0A9Q0M7A6</accession>
<name>A0A9Q0M7A6_BLOTA</name>
<dbReference type="Proteomes" id="UP001142055">
    <property type="component" value="Chromosome 2"/>
</dbReference>
<keyword evidence="4" id="KW-1185">Reference proteome</keyword>
<evidence type="ECO:0000313" key="3">
    <source>
        <dbReference type="EMBL" id="KAJ6218822.1"/>
    </source>
</evidence>
<dbReference type="EMBL" id="JAPWDV010000002">
    <property type="protein sequence ID" value="KAJ6218822.1"/>
    <property type="molecule type" value="Genomic_DNA"/>
</dbReference>
<dbReference type="PANTHER" id="PTHR15591:SF19">
    <property type="entry name" value="RUN DOMAIN-CONTAINING PROTEIN 1 ISOFORM X1"/>
    <property type="match status" value="1"/>
</dbReference>
<dbReference type="InterPro" id="IPR004012">
    <property type="entry name" value="Run_dom"/>
</dbReference>
<evidence type="ECO:0000256" key="1">
    <source>
        <dbReference type="SAM" id="MobiDB-lite"/>
    </source>
</evidence>
<gene>
    <name evidence="3" type="ORF">RDWZM_004634</name>
</gene>
<dbReference type="InterPro" id="IPR037213">
    <property type="entry name" value="Run_dom_sf"/>
</dbReference>
<dbReference type="SUPFAM" id="SSF140741">
    <property type="entry name" value="RUN domain-like"/>
    <property type="match status" value="1"/>
</dbReference>
<dbReference type="Gene3D" id="1.20.58.900">
    <property type="match status" value="1"/>
</dbReference>
<evidence type="ECO:0000313" key="4">
    <source>
        <dbReference type="Proteomes" id="UP001142055"/>
    </source>
</evidence>
<proteinExistence type="predicted"/>
<dbReference type="PROSITE" id="PS50826">
    <property type="entry name" value="RUN"/>
    <property type="match status" value="1"/>
</dbReference>
<sequence length="591" mass="68617">MDDSSTNIDIDWNDDDDSLDQYTSEIEANNQLLNNSLLALSSHLAQVQLRLGQIVQTNDINEKEKEQMLIDLNAFANRGIPDLMVSMNPIEQSNKVHEEEEEEEEKEDDDNNDDDDDDDDDDSVSERTTRTKRLSCSEDIVEQQRIRQRELIAEVRKQLHELEQYAYESGEYELRHKVDHAVRELLNPVIMTDQLVEQLRTQITDLERYINFIQKGDESVGKRSKMLRLKSLFKLPIGLDKESLKKSKQINHKQNEVITSQSSSQVLCKRSEISSNLGRINSMIDDLFMQPINVYSNYRKTHPGFVPNKCKIDICHWGDVRAQLEFAIDSILSLSRERNSNDSDYTSEADEITSNNIKLACSSNGHEFNQRMYTLVRNKLIPALRDLLQHGMVGCNQSNKNHHNRVEIEPFENSQSNTTRLLSFALGCFSISSNSRIKSTEDRPWHAWHILRRYYDLKFSGTFKQSSSSFMLNQSFNLCSQQQQQQSTTISNKHDLMITIDNIICSHKRRTLDSHFKTFICIALNEQTLARWLRIVLVVPSILNDFYEPWSYVASTGFNDALQRLDKLNNVRFNLPTDRMSRRLNDENEAF</sequence>
<dbReference type="PANTHER" id="PTHR15591">
    <property type="entry name" value="RUN AND SH3 DOMAIN CONTAINING"/>
    <property type="match status" value="1"/>
</dbReference>
<dbReference type="OMA" id="MKINHWG"/>
<feature type="domain" description="RUN" evidence="2">
    <location>
        <begin position="371"/>
        <end position="580"/>
    </location>
</feature>